<feature type="transmembrane region" description="Helical" evidence="6">
    <location>
        <begin position="156"/>
        <end position="178"/>
    </location>
</feature>
<comment type="similarity">
    <text evidence="6">Belongs to the ABC-2 integral membrane protein family.</text>
</comment>
<evidence type="ECO:0000256" key="4">
    <source>
        <dbReference type="ARBA" id="ARBA00023136"/>
    </source>
</evidence>
<accession>A0A916WXB9</accession>
<feature type="transmembrane region" description="Helical" evidence="6">
    <location>
        <begin position="123"/>
        <end position="144"/>
    </location>
</feature>
<dbReference type="GO" id="GO:0046677">
    <property type="term" value="P:response to antibiotic"/>
    <property type="evidence" value="ECO:0007669"/>
    <property type="project" value="UniProtKB-KW"/>
</dbReference>
<dbReference type="InterPro" id="IPR000412">
    <property type="entry name" value="ABC_2_transport"/>
</dbReference>
<dbReference type="InterPro" id="IPR013525">
    <property type="entry name" value="ABC2_TM"/>
</dbReference>
<dbReference type="GO" id="GO:0043190">
    <property type="term" value="C:ATP-binding cassette (ABC) transporter complex"/>
    <property type="evidence" value="ECO:0007669"/>
    <property type="project" value="InterPro"/>
</dbReference>
<dbReference type="GO" id="GO:0140359">
    <property type="term" value="F:ABC-type transporter activity"/>
    <property type="evidence" value="ECO:0007669"/>
    <property type="project" value="InterPro"/>
</dbReference>
<evidence type="ECO:0000313" key="9">
    <source>
        <dbReference type="Proteomes" id="UP000636793"/>
    </source>
</evidence>
<evidence type="ECO:0000256" key="6">
    <source>
        <dbReference type="RuleBase" id="RU361157"/>
    </source>
</evidence>
<dbReference type="Pfam" id="PF01061">
    <property type="entry name" value="ABC2_membrane"/>
    <property type="match status" value="1"/>
</dbReference>
<keyword evidence="5" id="KW-0046">Antibiotic resistance</keyword>
<dbReference type="RefSeq" id="WP_188838318.1">
    <property type="nucleotide sequence ID" value="NZ_BMHI01000005.1"/>
</dbReference>
<keyword evidence="3 6" id="KW-1133">Transmembrane helix</keyword>
<feature type="domain" description="ABC transmembrane type-2" evidence="7">
    <location>
        <begin position="45"/>
        <end position="266"/>
    </location>
</feature>
<dbReference type="PIRSF" id="PIRSF006648">
    <property type="entry name" value="DrrB"/>
    <property type="match status" value="1"/>
</dbReference>
<feature type="transmembrane region" description="Helical" evidence="6">
    <location>
        <begin position="190"/>
        <end position="209"/>
    </location>
</feature>
<comment type="subcellular location">
    <subcellularLocation>
        <location evidence="6">Cell membrane</location>
        <topology evidence="6">Multi-pass membrane protein</topology>
    </subcellularLocation>
    <subcellularLocation>
        <location evidence="1">Membrane</location>
        <topology evidence="1">Multi-pass membrane protein</topology>
    </subcellularLocation>
</comment>
<keyword evidence="9" id="KW-1185">Reference proteome</keyword>
<proteinExistence type="inferred from homology"/>
<keyword evidence="2 6" id="KW-0812">Transmembrane</keyword>
<evidence type="ECO:0000256" key="1">
    <source>
        <dbReference type="ARBA" id="ARBA00004141"/>
    </source>
</evidence>
<comment type="caution">
    <text evidence="8">The sequence shown here is derived from an EMBL/GenBank/DDBJ whole genome shotgun (WGS) entry which is preliminary data.</text>
</comment>
<dbReference type="InterPro" id="IPR051784">
    <property type="entry name" value="Nod_factor_ABC_transporter"/>
</dbReference>
<dbReference type="InterPro" id="IPR047817">
    <property type="entry name" value="ABC2_TM_bact-type"/>
</dbReference>
<name>A0A916WXB9_9MICO</name>
<dbReference type="EMBL" id="BMHI01000005">
    <property type="protein sequence ID" value="GGB41224.1"/>
    <property type="molecule type" value="Genomic_DNA"/>
</dbReference>
<dbReference type="PANTHER" id="PTHR43229">
    <property type="entry name" value="NODULATION PROTEIN J"/>
    <property type="match status" value="1"/>
</dbReference>
<sequence length="270" mass="29187">MTDYTAVQVVPTAEHINLDRKVPAHGGFNGRLLRIELLRVLRNKRTLIFTVLLPLVFYVAFGVPQSSKWRGTDFDPKAYEMISFALYGALAASCAIGAGVAVERAQGWSRQLRLTPLSGPSYIAVKVITAMITAALPVIIVFVIGASTGASMSTGAWPVSLLLTWIGGSLFASLGLFVGYLVPSENAMQILGPGISLLAFAGGIFYPLAVMSDTMRTVASFTPMWGLSQIARYPMLGGSFDPMWLVSGVVWIGLFFAGAVWRFRRDTSRV</sequence>
<keyword evidence="4 6" id="KW-0472">Membrane</keyword>
<dbReference type="AlphaFoldDB" id="A0A916WXB9"/>
<keyword evidence="6" id="KW-0813">Transport</keyword>
<feature type="transmembrane region" description="Helical" evidence="6">
    <location>
        <begin position="84"/>
        <end position="102"/>
    </location>
</feature>
<reference evidence="8" key="2">
    <citation type="submission" date="2020-09" db="EMBL/GenBank/DDBJ databases">
        <authorList>
            <person name="Sun Q."/>
            <person name="Zhou Y."/>
        </authorList>
    </citation>
    <scope>NUCLEOTIDE SEQUENCE</scope>
    <source>
        <strain evidence="8">CGMCC 1.15085</strain>
    </source>
</reference>
<evidence type="ECO:0000313" key="8">
    <source>
        <dbReference type="EMBL" id="GGB41224.1"/>
    </source>
</evidence>
<gene>
    <name evidence="8" type="ORF">GCM10011492_35160</name>
</gene>
<dbReference type="PROSITE" id="PS51012">
    <property type="entry name" value="ABC_TM2"/>
    <property type="match status" value="1"/>
</dbReference>
<evidence type="ECO:0000256" key="3">
    <source>
        <dbReference type="ARBA" id="ARBA00022989"/>
    </source>
</evidence>
<feature type="transmembrane region" description="Helical" evidence="6">
    <location>
        <begin position="243"/>
        <end position="263"/>
    </location>
</feature>
<keyword evidence="6" id="KW-1003">Cell membrane</keyword>
<evidence type="ECO:0000256" key="2">
    <source>
        <dbReference type="ARBA" id="ARBA00022692"/>
    </source>
</evidence>
<dbReference type="PANTHER" id="PTHR43229:SF2">
    <property type="entry name" value="NODULATION PROTEIN J"/>
    <property type="match status" value="1"/>
</dbReference>
<protein>
    <recommendedName>
        <fullName evidence="6">Transport permease protein</fullName>
    </recommendedName>
</protein>
<evidence type="ECO:0000259" key="7">
    <source>
        <dbReference type="PROSITE" id="PS51012"/>
    </source>
</evidence>
<dbReference type="Proteomes" id="UP000636793">
    <property type="component" value="Unassembled WGS sequence"/>
</dbReference>
<evidence type="ECO:0000256" key="5">
    <source>
        <dbReference type="ARBA" id="ARBA00023251"/>
    </source>
</evidence>
<organism evidence="8 9">
    <name type="scientific">Flexivirga endophytica</name>
    <dbReference type="NCBI Taxonomy" id="1849103"/>
    <lineage>
        <taxon>Bacteria</taxon>
        <taxon>Bacillati</taxon>
        <taxon>Actinomycetota</taxon>
        <taxon>Actinomycetes</taxon>
        <taxon>Micrococcales</taxon>
        <taxon>Dermacoccaceae</taxon>
        <taxon>Flexivirga</taxon>
    </lineage>
</organism>
<feature type="transmembrane region" description="Helical" evidence="6">
    <location>
        <begin position="46"/>
        <end position="64"/>
    </location>
</feature>
<reference evidence="8" key="1">
    <citation type="journal article" date="2014" name="Int. J. Syst. Evol. Microbiol.">
        <title>Complete genome sequence of Corynebacterium casei LMG S-19264T (=DSM 44701T), isolated from a smear-ripened cheese.</title>
        <authorList>
            <consortium name="US DOE Joint Genome Institute (JGI-PGF)"/>
            <person name="Walter F."/>
            <person name="Albersmeier A."/>
            <person name="Kalinowski J."/>
            <person name="Ruckert C."/>
        </authorList>
    </citation>
    <scope>NUCLEOTIDE SEQUENCE</scope>
    <source>
        <strain evidence="8">CGMCC 1.15085</strain>
    </source>
</reference>